<feature type="region of interest" description="Disordered" evidence="1">
    <location>
        <begin position="67"/>
        <end position="89"/>
    </location>
</feature>
<accession>A0A9P1IL72</accession>
<dbReference type="EMBL" id="CANHGI010000004">
    <property type="protein sequence ID" value="CAI5447110.1"/>
    <property type="molecule type" value="Genomic_DNA"/>
</dbReference>
<evidence type="ECO:0000313" key="3">
    <source>
        <dbReference type="Proteomes" id="UP001152747"/>
    </source>
</evidence>
<protein>
    <submittedName>
        <fullName evidence="2">Uncharacterized protein</fullName>
    </submittedName>
</protein>
<evidence type="ECO:0000313" key="2">
    <source>
        <dbReference type="EMBL" id="CAI5447110.1"/>
    </source>
</evidence>
<evidence type="ECO:0000256" key="1">
    <source>
        <dbReference type="SAM" id="MobiDB-lite"/>
    </source>
</evidence>
<name>A0A9P1IL72_9PELO</name>
<keyword evidence="3" id="KW-1185">Reference proteome</keyword>
<dbReference type="Proteomes" id="UP001152747">
    <property type="component" value="Unassembled WGS sequence"/>
</dbReference>
<sequence length="135" mass="15497">MAVSRGKMANRVNATKAQLIKITRENVELKKTLATLKKRKADNYDGLRAQLKELKEKLKNATLELKTRNQELRESEKSRSNRGDIIKGLEMSLEHQKKLRSEARKEWTAKSKFLVELAKKKSGKKEIIKVGPPKT</sequence>
<organism evidence="2 3">
    <name type="scientific">Caenorhabditis angaria</name>
    <dbReference type="NCBI Taxonomy" id="860376"/>
    <lineage>
        <taxon>Eukaryota</taxon>
        <taxon>Metazoa</taxon>
        <taxon>Ecdysozoa</taxon>
        <taxon>Nematoda</taxon>
        <taxon>Chromadorea</taxon>
        <taxon>Rhabditida</taxon>
        <taxon>Rhabditina</taxon>
        <taxon>Rhabditomorpha</taxon>
        <taxon>Rhabditoidea</taxon>
        <taxon>Rhabditidae</taxon>
        <taxon>Peloderinae</taxon>
        <taxon>Caenorhabditis</taxon>
    </lineage>
</organism>
<dbReference type="AlphaFoldDB" id="A0A9P1IL72"/>
<reference evidence="2" key="1">
    <citation type="submission" date="2022-11" db="EMBL/GenBank/DDBJ databases">
        <authorList>
            <person name="Kikuchi T."/>
        </authorList>
    </citation>
    <scope>NUCLEOTIDE SEQUENCE</scope>
    <source>
        <strain evidence="2">PS1010</strain>
    </source>
</reference>
<gene>
    <name evidence="2" type="ORF">CAMP_LOCUS9747</name>
</gene>
<comment type="caution">
    <text evidence="2">The sequence shown here is derived from an EMBL/GenBank/DDBJ whole genome shotgun (WGS) entry which is preliminary data.</text>
</comment>
<proteinExistence type="predicted"/>